<comment type="subcellular location">
    <subcellularLocation>
        <location evidence="13">Synaptic cell membrane</location>
        <topology evidence="13">Multi-pass membrane protein</topology>
    </subcellularLocation>
</comment>
<dbReference type="Gene3D" id="1.20.58.390">
    <property type="entry name" value="Neurotransmitter-gated ion-channel transmembrane domain"/>
    <property type="match status" value="1"/>
</dbReference>
<dbReference type="Pfam" id="PF02931">
    <property type="entry name" value="Neur_chan_LBD"/>
    <property type="match status" value="1"/>
</dbReference>
<evidence type="ECO:0000256" key="9">
    <source>
        <dbReference type="ARBA" id="ARBA00023170"/>
    </source>
</evidence>
<gene>
    <name evidence="18" type="primary">LOC100367399</name>
</gene>
<sequence length="492" mass="56348">MQAVLTTLKKKLNYSLEIELENRVAANEHQYNLLETLFKTYRKEIRPVKNLTTVTHVEFKFFVNLVLDMDEKHQKLTSNTWITLTWIDEYMVWSPTKYGGIDNIKLQADNLWLPDVYFYQNAANKYENFLENAICVIYYTGEIIWSAPVIFSGHCRIDTRYFPFDRQQCVMKFGTWQHDGTEVALNGSGDTSAFVTNGEWDLHGLHAENNVEYYPDTPGIPYTDVTFTIDFQRRSLFYVFNLLMPCTLISLMTVLTFFLPAESQGKISLGVTVLLSLTVFLLLVAEVMPAADEVPIIGQYYASTMILISISLGMNVLVVNIYYRGPDRDSGPVPKWANKFITGYLAWILNVNVKDECKTDRSSPESVPLIEVNCNSHHGGTSTVNVLDPRDRLLDGSPLPSLRRAYHMHADGGYPSINDCGMNKDDKEQVILLRMVLRELRVMTAVHDRQKIIERAKTEWKRMARVMDRLCLLIYVIGTVSTVLVSVCQIPW</sequence>
<evidence type="ECO:0000256" key="3">
    <source>
        <dbReference type="ARBA" id="ARBA00022692"/>
    </source>
</evidence>
<protein>
    <submittedName>
        <fullName evidence="18">Neuronal acetylcholine receptor subunit alpha-9-like</fullName>
    </submittedName>
</protein>
<dbReference type="InterPro" id="IPR038050">
    <property type="entry name" value="Neuro_actylchol_rec"/>
</dbReference>
<dbReference type="InterPro" id="IPR006202">
    <property type="entry name" value="Neur_chan_lig-bd"/>
</dbReference>
<keyword evidence="11" id="KW-1071">Ligand-gated ion channel</keyword>
<dbReference type="NCBIfam" id="TIGR00860">
    <property type="entry name" value="LIC"/>
    <property type="match status" value="1"/>
</dbReference>
<evidence type="ECO:0000256" key="4">
    <source>
        <dbReference type="ARBA" id="ARBA00022989"/>
    </source>
</evidence>
<accession>A0ABM0N123</accession>
<evidence type="ECO:0000256" key="7">
    <source>
        <dbReference type="ARBA" id="ARBA00023136"/>
    </source>
</evidence>
<reference evidence="18" key="1">
    <citation type="submission" date="2025-08" db="UniProtKB">
        <authorList>
            <consortium name="RefSeq"/>
        </authorList>
    </citation>
    <scope>IDENTIFICATION</scope>
    <source>
        <tissue evidence="18">Testes</tissue>
    </source>
</reference>
<dbReference type="RefSeq" id="XP_006825964.1">
    <property type="nucleotide sequence ID" value="XM_006825901.1"/>
</dbReference>
<evidence type="ECO:0000256" key="2">
    <source>
        <dbReference type="ARBA" id="ARBA00022475"/>
    </source>
</evidence>
<dbReference type="InterPro" id="IPR036734">
    <property type="entry name" value="Neur_chan_lig-bd_sf"/>
</dbReference>
<keyword evidence="7 14" id="KW-0472">Membrane</keyword>
<keyword evidence="1" id="KW-0813">Transport</keyword>
<dbReference type="InterPro" id="IPR006029">
    <property type="entry name" value="Neurotrans-gated_channel_TM"/>
</dbReference>
<dbReference type="InterPro" id="IPR036719">
    <property type="entry name" value="Neuro-gated_channel_TM_sf"/>
</dbReference>
<evidence type="ECO:0000259" key="15">
    <source>
        <dbReference type="Pfam" id="PF02931"/>
    </source>
</evidence>
<feature type="domain" description="Neurotransmitter-gated ion-channel transmembrane" evidence="16">
    <location>
        <begin position="242"/>
        <end position="479"/>
    </location>
</feature>
<evidence type="ECO:0000259" key="16">
    <source>
        <dbReference type="Pfam" id="PF02932"/>
    </source>
</evidence>
<feature type="transmembrane region" description="Helical" evidence="14">
    <location>
        <begin position="236"/>
        <end position="260"/>
    </location>
</feature>
<dbReference type="PANTHER" id="PTHR18945">
    <property type="entry name" value="NEUROTRANSMITTER GATED ION CHANNEL"/>
    <property type="match status" value="1"/>
</dbReference>
<keyword evidence="8" id="KW-1015">Disulfide bond</keyword>
<dbReference type="GeneID" id="100367399"/>
<keyword evidence="5" id="KW-0770">Synapse</keyword>
<evidence type="ECO:0000313" key="17">
    <source>
        <dbReference type="Proteomes" id="UP000694865"/>
    </source>
</evidence>
<dbReference type="SUPFAM" id="SSF63712">
    <property type="entry name" value="Nicotinic receptor ligand binding domain-like"/>
    <property type="match status" value="1"/>
</dbReference>
<dbReference type="Pfam" id="PF02932">
    <property type="entry name" value="Neur_chan_memb"/>
    <property type="match status" value="1"/>
</dbReference>
<evidence type="ECO:0000256" key="13">
    <source>
        <dbReference type="ARBA" id="ARBA00034099"/>
    </source>
</evidence>
<keyword evidence="10" id="KW-0325">Glycoprotein</keyword>
<evidence type="ECO:0000256" key="12">
    <source>
        <dbReference type="ARBA" id="ARBA00023303"/>
    </source>
</evidence>
<dbReference type="InterPro" id="IPR006201">
    <property type="entry name" value="Neur_channel"/>
</dbReference>
<keyword evidence="17" id="KW-1185">Reference proteome</keyword>
<keyword evidence="12" id="KW-0407">Ion channel</keyword>
<dbReference type="CDD" id="cd19051">
    <property type="entry name" value="LGIC_TM_cation"/>
    <property type="match status" value="1"/>
</dbReference>
<evidence type="ECO:0000256" key="14">
    <source>
        <dbReference type="SAM" id="Phobius"/>
    </source>
</evidence>
<evidence type="ECO:0000256" key="10">
    <source>
        <dbReference type="ARBA" id="ARBA00023180"/>
    </source>
</evidence>
<name>A0ABM0N123_SACKO</name>
<keyword evidence="4 14" id="KW-1133">Transmembrane helix</keyword>
<organism evidence="17 18">
    <name type="scientific">Saccoglossus kowalevskii</name>
    <name type="common">Acorn worm</name>
    <dbReference type="NCBI Taxonomy" id="10224"/>
    <lineage>
        <taxon>Eukaryota</taxon>
        <taxon>Metazoa</taxon>
        <taxon>Hemichordata</taxon>
        <taxon>Enteropneusta</taxon>
        <taxon>Harrimaniidae</taxon>
        <taxon>Saccoglossus</taxon>
    </lineage>
</organism>
<feature type="transmembrane region" description="Helical" evidence="14">
    <location>
        <begin position="470"/>
        <end position="490"/>
    </location>
</feature>
<feature type="transmembrane region" description="Helical" evidence="14">
    <location>
        <begin position="267"/>
        <end position="288"/>
    </location>
</feature>
<evidence type="ECO:0000256" key="8">
    <source>
        <dbReference type="ARBA" id="ARBA00023157"/>
    </source>
</evidence>
<dbReference type="InterPro" id="IPR002394">
    <property type="entry name" value="Nicotinic_acetylcholine_rcpt"/>
</dbReference>
<keyword evidence="9" id="KW-0675">Receptor</keyword>
<evidence type="ECO:0000256" key="6">
    <source>
        <dbReference type="ARBA" id="ARBA00023065"/>
    </source>
</evidence>
<keyword evidence="3 14" id="KW-0812">Transmembrane</keyword>
<dbReference type="PRINTS" id="PR00252">
    <property type="entry name" value="NRIONCHANNEL"/>
</dbReference>
<proteinExistence type="predicted"/>
<dbReference type="Proteomes" id="UP000694865">
    <property type="component" value="Unplaced"/>
</dbReference>
<dbReference type="SUPFAM" id="SSF90112">
    <property type="entry name" value="Neurotransmitter-gated ion-channel transmembrane pore"/>
    <property type="match status" value="1"/>
</dbReference>
<keyword evidence="6" id="KW-0406">Ion transport</keyword>
<evidence type="ECO:0000256" key="1">
    <source>
        <dbReference type="ARBA" id="ARBA00022448"/>
    </source>
</evidence>
<evidence type="ECO:0000256" key="5">
    <source>
        <dbReference type="ARBA" id="ARBA00023018"/>
    </source>
</evidence>
<feature type="domain" description="Neurotransmitter-gated ion-channel ligand-binding" evidence="15">
    <location>
        <begin position="31"/>
        <end position="234"/>
    </location>
</feature>
<dbReference type="PRINTS" id="PR00254">
    <property type="entry name" value="NICOTINICR"/>
</dbReference>
<dbReference type="Gene3D" id="2.70.170.10">
    <property type="entry name" value="Neurotransmitter-gated ion-channel ligand-binding domain"/>
    <property type="match status" value="1"/>
</dbReference>
<evidence type="ECO:0000313" key="18">
    <source>
        <dbReference type="RefSeq" id="XP_006825964.1"/>
    </source>
</evidence>
<evidence type="ECO:0000256" key="11">
    <source>
        <dbReference type="ARBA" id="ARBA00023286"/>
    </source>
</evidence>
<dbReference type="CDD" id="cd18997">
    <property type="entry name" value="LGIC_ECD_nAChR"/>
    <property type="match status" value="1"/>
</dbReference>
<feature type="transmembrane region" description="Helical" evidence="14">
    <location>
        <begin position="300"/>
        <end position="323"/>
    </location>
</feature>
<keyword evidence="2" id="KW-1003">Cell membrane</keyword>